<dbReference type="STRING" id="503106.A0A218ZIA4"/>
<feature type="compositionally biased region" description="Polar residues" evidence="1">
    <location>
        <begin position="471"/>
        <end position="484"/>
    </location>
</feature>
<feature type="region of interest" description="Disordered" evidence="1">
    <location>
        <begin position="1305"/>
        <end position="1340"/>
    </location>
</feature>
<comment type="caution">
    <text evidence="2">The sequence shown here is derived from an EMBL/GenBank/DDBJ whole genome shotgun (WGS) entry which is preliminary data.</text>
</comment>
<feature type="region of interest" description="Disordered" evidence="1">
    <location>
        <begin position="771"/>
        <end position="795"/>
    </location>
</feature>
<feature type="region of interest" description="Disordered" evidence="1">
    <location>
        <begin position="1585"/>
        <end position="1616"/>
    </location>
</feature>
<feature type="region of interest" description="Disordered" evidence="1">
    <location>
        <begin position="1231"/>
        <end position="1261"/>
    </location>
</feature>
<keyword evidence="3" id="KW-1185">Reference proteome</keyword>
<organism evidence="2 3">
    <name type="scientific">Diplocarpon coronariae</name>
    <dbReference type="NCBI Taxonomy" id="2795749"/>
    <lineage>
        <taxon>Eukaryota</taxon>
        <taxon>Fungi</taxon>
        <taxon>Dikarya</taxon>
        <taxon>Ascomycota</taxon>
        <taxon>Pezizomycotina</taxon>
        <taxon>Leotiomycetes</taxon>
        <taxon>Helotiales</taxon>
        <taxon>Drepanopezizaceae</taxon>
        <taxon>Diplocarpon</taxon>
    </lineage>
</organism>
<feature type="region of interest" description="Disordered" evidence="1">
    <location>
        <begin position="545"/>
        <end position="570"/>
    </location>
</feature>
<feature type="region of interest" description="Disordered" evidence="1">
    <location>
        <begin position="603"/>
        <end position="632"/>
    </location>
</feature>
<dbReference type="InParanoid" id="A0A218ZIA4"/>
<dbReference type="OrthoDB" id="3557174at2759"/>
<feature type="region of interest" description="Disordered" evidence="1">
    <location>
        <begin position="1417"/>
        <end position="1493"/>
    </location>
</feature>
<protein>
    <submittedName>
        <fullName evidence="2">Uncharacterized protein</fullName>
    </submittedName>
</protein>
<feature type="region of interest" description="Disordered" evidence="1">
    <location>
        <begin position="667"/>
        <end position="702"/>
    </location>
</feature>
<feature type="compositionally biased region" description="Basic and acidic residues" evidence="1">
    <location>
        <begin position="1452"/>
        <end position="1463"/>
    </location>
</feature>
<reference evidence="2 3" key="1">
    <citation type="submission" date="2017-04" db="EMBL/GenBank/DDBJ databases">
        <title>Draft genome sequence of Marssonina coronaria NL1: causal agent of apple blotch.</title>
        <authorList>
            <person name="Cheng Q."/>
        </authorList>
    </citation>
    <scope>NUCLEOTIDE SEQUENCE [LARGE SCALE GENOMIC DNA]</scope>
    <source>
        <strain evidence="2 3">NL1</strain>
    </source>
</reference>
<feature type="compositionally biased region" description="Polar residues" evidence="1">
    <location>
        <begin position="558"/>
        <end position="570"/>
    </location>
</feature>
<feature type="region of interest" description="Disordered" evidence="1">
    <location>
        <begin position="952"/>
        <end position="975"/>
    </location>
</feature>
<name>A0A218ZIA4_9HELO</name>
<evidence type="ECO:0000313" key="2">
    <source>
        <dbReference type="EMBL" id="OWP07552.1"/>
    </source>
</evidence>
<evidence type="ECO:0000313" key="3">
    <source>
        <dbReference type="Proteomes" id="UP000242519"/>
    </source>
</evidence>
<dbReference type="Proteomes" id="UP000242519">
    <property type="component" value="Unassembled WGS sequence"/>
</dbReference>
<feature type="compositionally biased region" description="Low complexity" evidence="1">
    <location>
        <begin position="1473"/>
        <end position="1482"/>
    </location>
</feature>
<feature type="region of interest" description="Disordered" evidence="1">
    <location>
        <begin position="408"/>
        <end position="484"/>
    </location>
</feature>
<proteinExistence type="predicted"/>
<sequence>MAPTTSSKKLSTLATSSKDGKLEATFAKLSKLLAKRQEAGGVISLSPLIKESNKVLGAYSTSSMSIHEVCVAEFLKKLENGGKNLCTRLDPTTFAFIVDIILQTAEGKEAERGLYLLAASLFHEAVNIADADDASAALEGRKDAIGAECILKLLTSFHGDERSFEMRRWAGLLCVQLVSGCEKNRQKLELAPENLRRSIGENLVQERDEILRIIYARLIRTMFTEGTPLVSLFPIDYNESLYADFPPASQSNIGWGQRLQNFLDNLLPKFNREETNGTFFFTTFVRMVPEGQLGSAEHNCNLFVDQYQLTLLAPLHEHEFDSILDIPLELVKSITMLENKDSQDDSERIILELSKEKGKCFLDSQPIALERAQFSVAKSCLNSFRALLQEKELDFVFVENSQLAGHSQRSKKTSYSQITSESPIQDLDGSGSRPKAMTAAQTVFVRKSTPVLSESEDVPEGSPGEEKLRTGATNRPKSQVATKVSHNVANSVEADPECYGAAEEPIIAEENRYGASPKGRKTKTFDPNASYVKVVPAIPRKPKIKPQAKKPIKLPHNAGNQTPQAMSSISFGDDYYEPGKLDRVLLQKDAKFALKKFPAENKKTRVKGTSPIAKPGEKSTASTGQKRVPDEPVEEVIEPAILERQSAWQPVKADNHVMDNSFAMADAHDAPTSRDTASSKPPKPMAKPTKGHPTRLEINKSAEVGAKIKRYSINSPTASTIQAEDPTAGDMFEIPEDDQVLMSIKKKVIDVAAKTNPKEAAPTAKVPKVSKKAVYSKKRQSAPAALIPVAGTRHSQRTAAAKAKDKMRGADESQEDAEFEREIEEPQNANLKSKSQFQAILNNKTVTQDISEPRKKAEKVNNKPIASIINQGHDEDSYSPKTQKTAKTPNRFIISKYPVAPAVDIKKKTIESTLDLAAKLNNAVVVLNSDSNQNDPQQAVRLKSAMNSNIRVPSQSQTVNQGHKADTSAQASTDEPAEVLKLLEIGEEVDEASSPQKSTDESLPMEVDEFPIPLITGTTNDCMAQSQIEQPSRVISKQVPVSTGEDLDVISIDQNTRYISVACVENDLTPGLQQAAQYVVEELVSVDQPKKRKINGIEPIPAKRHQTEKGEIHAAEPAVEHISSVRKDIDRKPRVIEFDREGARNQGITTGAVRMTSQRPAVIGKSASPASVLNDRKRKRVRENLAEELSPPKRLDSSPAHTMEVNNMYLENMEIDQVGFESSPPVLERRSKTIRRGADCRQSSQPSRVNDRGSPIAAENPIDHIHKLKERLAEPLINKPIQLQEPIVESSLAPPRRRDRRFSQIFGPTISLGNKPKPRPSSPKELNSRYVPHEKTNNGTYNAVGSKHVIEPKVDLVDPFIEQARKPNGFTARLHSSASKQLIQANSELRLQGNTGGSPIARVYGIAARRHEVQQALPELPRESTSVNPRQKHGSYTDIGRRQAKDYQQSTRVDRNRRNEHDNMIQSDITTGSSSESRSSESVQTPSQERDNDRWNVALRPHYNAAGQAVHRIADEMLIRLSEEEDKMDLLVDQYKENGTKILNSLAKNRENERSLIVRKLDDKKAEMASTYSSAQIIIKETIGDLKKNPTSQTEKDWRKNQEKIRKEISEGRKIS</sequence>
<gene>
    <name evidence="2" type="ORF">B2J93_9004</name>
</gene>
<feature type="compositionally biased region" description="Polar residues" evidence="1">
    <location>
        <begin position="408"/>
        <end position="423"/>
    </location>
</feature>
<feature type="compositionally biased region" description="Polar residues" evidence="1">
    <location>
        <begin position="952"/>
        <end position="973"/>
    </location>
</feature>
<dbReference type="EMBL" id="MZNU01000003">
    <property type="protein sequence ID" value="OWP07552.1"/>
    <property type="molecule type" value="Genomic_DNA"/>
</dbReference>
<accession>A0A218ZIA4</accession>
<feature type="compositionally biased region" description="Basic residues" evidence="1">
    <location>
        <begin position="771"/>
        <end position="780"/>
    </location>
</feature>
<evidence type="ECO:0000256" key="1">
    <source>
        <dbReference type="SAM" id="MobiDB-lite"/>
    </source>
</evidence>